<proteinExistence type="predicted"/>
<dbReference type="Proteomes" id="UP001595805">
    <property type="component" value="Unassembled WGS sequence"/>
</dbReference>
<comment type="caution">
    <text evidence="2">The sequence shown here is derived from an EMBL/GenBank/DDBJ whole genome shotgun (WGS) entry which is preliminary data.</text>
</comment>
<reference evidence="3" key="1">
    <citation type="journal article" date="2019" name="Int. J. Syst. Evol. Microbiol.">
        <title>The Global Catalogue of Microorganisms (GCM) 10K type strain sequencing project: providing services to taxonomists for standard genome sequencing and annotation.</title>
        <authorList>
            <consortium name="The Broad Institute Genomics Platform"/>
            <consortium name="The Broad Institute Genome Sequencing Center for Infectious Disease"/>
            <person name="Wu L."/>
            <person name="Ma J."/>
        </authorList>
    </citation>
    <scope>NUCLEOTIDE SEQUENCE [LARGE SCALE GENOMIC DNA]</scope>
    <source>
        <strain evidence="3">CCUG 60523</strain>
    </source>
</reference>
<dbReference type="RefSeq" id="WP_377906967.1">
    <property type="nucleotide sequence ID" value="NZ_JBHRZS010000007.1"/>
</dbReference>
<sequence length="189" mass="21321">MKKLLVTSLLCLVFGLAWAQNYVNGYVLFAEQDTVKCQIKIGGKKADTNYYALVIKNQKGEAEDEVYKAKEGKVIGYGIREFGAELDYRNVEISGTNDGGFFKLVDNGPNYKLYLHMVSTSTNGVVTTLPQYAMYKPNGEYVILTTHMLGNWKKNLRKILADNPKYLPEVEKVGRMEIPEFVEKLNSEG</sequence>
<keyword evidence="3" id="KW-1185">Reference proteome</keyword>
<gene>
    <name evidence="2" type="ORF">ACFOSV_15605</name>
</gene>
<dbReference type="EMBL" id="JBHRZS010000007">
    <property type="protein sequence ID" value="MFC3881620.1"/>
    <property type="molecule type" value="Genomic_DNA"/>
</dbReference>
<evidence type="ECO:0008006" key="4">
    <source>
        <dbReference type="Google" id="ProtNLM"/>
    </source>
</evidence>
<evidence type="ECO:0000313" key="2">
    <source>
        <dbReference type="EMBL" id="MFC3881620.1"/>
    </source>
</evidence>
<organism evidence="2 3">
    <name type="scientific">Algoriphagus namhaensis</name>
    <dbReference type="NCBI Taxonomy" id="915353"/>
    <lineage>
        <taxon>Bacteria</taxon>
        <taxon>Pseudomonadati</taxon>
        <taxon>Bacteroidota</taxon>
        <taxon>Cytophagia</taxon>
        <taxon>Cytophagales</taxon>
        <taxon>Cyclobacteriaceae</taxon>
        <taxon>Algoriphagus</taxon>
    </lineage>
</organism>
<feature type="signal peptide" evidence="1">
    <location>
        <begin position="1"/>
        <end position="19"/>
    </location>
</feature>
<name>A0ABV8AVJ5_9BACT</name>
<keyword evidence="1" id="KW-0732">Signal</keyword>
<accession>A0ABV8AVJ5</accession>
<evidence type="ECO:0000256" key="1">
    <source>
        <dbReference type="SAM" id="SignalP"/>
    </source>
</evidence>
<protein>
    <recommendedName>
        <fullName evidence="4">DUF4369 domain-containing protein</fullName>
    </recommendedName>
</protein>
<feature type="chain" id="PRO_5047303203" description="DUF4369 domain-containing protein" evidence="1">
    <location>
        <begin position="20"/>
        <end position="189"/>
    </location>
</feature>
<evidence type="ECO:0000313" key="3">
    <source>
        <dbReference type="Proteomes" id="UP001595805"/>
    </source>
</evidence>